<organism evidence="4">
    <name type="scientific">hydrothermal vent metagenome</name>
    <dbReference type="NCBI Taxonomy" id="652676"/>
    <lineage>
        <taxon>unclassified sequences</taxon>
        <taxon>metagenomes</taxon>
        <taxon>ecological metagenomes</taxon>
    </lineage>
</organism>
<feature type="domain" description="TsaA-like" evidence="3">
    <location>
        <begin position="7"/>
        <end position="138"/>
    </location>
</feature>
<keyword evidence="4" id="KW-0808">Transferase</keyword>
<gene>
    <name evidence="4" type="ORF">MNBD_NITROSPIRAE02-1015</name>
</gene>
<dbReference type="InterPro" id="IPR036413">
    <property type="entry name" value="YaeB-like_sf"/>
</dbReference>
<dbReference type="InterPro" id="IPR029063">
    <property type="entry name" value="SAM-dependent_MTases_sf"/>
</dbReference>
<dbReference type="InterPro" id="IPR036414">
    <property type="entry name" value="YaeB_N_sf"/>
</dbReference>
<dbReference type="Gene3D" id="3.40.50.150">
    <property type="entry name" value="Vaccinia Virus protein VP39"/>
    <property type="match status" value="1"/>
</dbReference>
<dbReference type="InterPro" id="IPR023368">
    <property type="entry name" value="UPF0066_cons_site"/>
</dbReference>
<dbReference type="GO" id="GO:0032259">
    <property type="term" value="P:methylation"/>
    <property type="evidence" value="ECO:0007669"/>
    <property type="project" value="UniProtKB-KW"/>
</dbReference>
<dbReference type="CDD" id="cd02440">
    <property type="entry name" value="AdoMet_MTases"/>
    <property type="match status" value="1"/>
</dbReference>
<dbReference type="Gene3D" id="2.40.30.70">
    <property type="entry name" value="YaeB-like"/>
    <property type="match status" value="1"/>
</dbReference>
<dbReference type="EMBL" id="UOGH01000040">
    <property type="protein sequence ID" value="VAX27342.1"/>
    <property type="molecule type" value="Genomic_DNA"/>
</dbReference>
<dbReference type="GO" id="GO:0008757">
    <property type="term" value="F:S-adenosylmethionine-dependent methyltransferase activity"/>
    <property type="evidence" value="ECO:0007669"/>
    <property type="project" value="InterPro"/>
</dbReference>
<dbReference type="PANTHER" id="PTHR12818">
    <property type="entry name" value="TRNA (ADENINE(37)-N6)-METHYLTRANSFERASE"/>
    <property type="match status" value="1"/>
</dbReference>
<dbReference type="InterPro" id="IPR040372">
    <property type="entry name" value="YaeB-like"/>
</dbReference>
<evidence type="ECO:0000256" key="1">
    <source>
        <dbReference type="ARBA" id="ARBA00022691"/>
    </source>
</evidence>
<sequence length="384" mass="43535">MISIIRYKPIGIVHSPFKEPRDTPIQPAAARDIKGSVEIFPEYAEGLLDINGFSHIILIYHFHLSKKFSLKVKPYLDDRLHGVFATRAPARPNPIGISIVRLDKVEGETLFIRDVDILDGTPLLDIKPYVPEFDMHEKAKIGWLESKINKLRKISDDGRFYYRKNVFDILTDRYDAWYDSEEGRPLYESELRCLKSLVENAPPPILEIGVGTGRFAMYFPDVTGVDPAMNALKMAEKRGIKAVQAYGEHLPFKDGTFGCILIIVTLCFVEEPLGVLREAKRVLRQDGSIIIGLVPKDSTWGTFYEEKKRQGHPFYGSARFYTLEEVEGMLKEAGLKISRIRSTLLQKPEEPRRVEELVEGYVKGAGFLCIEVKCVNPGSTVVDK</sequence>
<dbReference type="SUPFAM" id="SSF53335">
    <property type="entry name" value="S-adenosyl-L-methionine-dependent methyltransferases"/>
    <property type="match status" value="1"/>
</dbReference>
<dbReference type="Pfam" id="PF01980">
    <property type="entry name" value="TrmO_N"/>
    <property type="match status" value="1"/>
</dbReference>
<dbReference type="NCBIfam" id="TIGR00104">
    <property type="entry name" value="tRNA_TsaA"/>
    <property type="match status" value="1"/>
</dbReference>
<keyword evidence="1" id="KW-0949">S-adenosyl-L-methionine</keyword>
<dbReference type="CDD" id="cd09281">
    <property type="entry name" value="UPF0066"/>
    <property type="match status" value="1"/>
</dbReference>
<evidence type="ECO:0000259" key="3">
    <source>
        <dbReference type="PROSITE" id="PS51668"/>
    </source>
</evidence>
<accession>A0A3B1CGI4</accession>
<dbReference type="PROSITE" id="PS01318">
    <property type="entry name" value="TSAA_1"/>
    <property type="match status" value="1"/>
</dbReference>
<dbReference type="SUPFAM" id="SSF118196">
    <property type="entry name" value="YaeB-like"/>
    <property type="match status" value="1"/>
</dbReference>
<proteinExistence type="inferred from homology"/>
<dbReference type="InterPro" id="IPR013216">
    <property type="entry name" value="Methyltransf_11"/>
</dbReference>
<dbReference type="PANTHER" id="PTHR12818:SF0">
    <property type="entry name" value="TRNA (ADENINE(37)-N6)-METHYLTRANSFERASE"/>
    <property type="match status" value="1"/>
</dbReference>
<protein>
    <submittedName>
        <fullName evidence="4">tRNA (Adenine(37)-N6)-methyltransferase</fullName>
    </submittedName>
</protein>
<keyword evidence="4" id="KW-0489">Methyltransferase</keyword>
<comment type="similarity">
    <text evidence="2">Belongs to the tRNA methyltransferase O family.</text>
</comment>
<reference evidence="4" key="1">
    <citation type="submission" date="2018-06" db="EMBL/GenBank/DDBJ databases">
        <authorList>
            <person name="Zhirakovskaya E."/>
        </authorList>
    </citation>
    <scope>NUCLEOTIDE SEQUENCE</scope>
</reference>
<dbReference type="PROSITE" id="PS51668">
    <property type="entry name" value="TSAA_2"/>
    <property type="match status" value="1"/>
</dbReference>
<evidence type="ECO:0000313" key="4">
    <source>
        <dbReference type="EMBL" id="VAX27342.1"/>
    </source>
</evidence>
<dbReference type="Pfam" id="PF08241">
    <property type="entry name" value="Methyltransf_11"/>
    <property type="match status" value="1"/>
</dbReference>
<dbReference type="AlphaFoldDB" id="A0A3B1CGI4"/>
<dbReference type="InterPro" id="IPR023370">
    <property type="entry name" value="TrmO-like_N"/>
</dbReference>
<name>A0A3B1CGI4_9ZZZZ</name>
<evidence type="ECO:0000256" key="2">
    <source>
        <dbReference type="ARBA" id="ARBA00033753"/>
    </source>
</evidence>